<accession>A0ABD3WV12</accession>
<keyword evidence="2" id="KW-0805">Transcription regulation</keyword>
<evidence type="ECO:0000256" key="3">
    <source>
        <dbReference type="ARBA" id="ARBA00023125"/>
    </source>
</evidence>
<evidence type="ECO:0000256" key="5">
    <source>
        <dbReference type="ARBA" id="ARBA00023242"/>
    </source>
</evidence>
<evidence type="ECO:0000313" key="9">
    <source>
        <dbReference type="EMBL" id="KAL3877306.1"/>
    </source>
</evidence>
<gene>
    <name evidence="9" type="ORF">ACJMK2_035036</name>
</gene>
<comment type="caution">
    <text evidence="9">The sequence shown here is derived from an EMBL/GenBank/DDBJ whole genome shotgun (WGS) entry which is preliminary data.</text>
</comment>
<dbReference type="SMART" id="SM00398">
    <property type="entry name" value="HMG"/>
    <property type="match status" value="1"/>
</dbReference>
<keyword evidence="4" id="KW-0804">Transcription</keyword>
<feature type="region of interest" description="Disordered" evidence="7">
    <location>
        <begin position="334"/>
        <end position="363"/>
    </location>
</feature>
<dbReference type="InterPro" id="IPR050917">
    <property type="entry name" value="SOX_TF"/>
</dbReference>
<dbReference type="Pfam" id="PF12444">
    <property type="entry name" value="Sox_N"/>
    <property type="match status" value="1"/>
</dbReference>
<feature type="compositionally biased region" description="Basic and acidic residues" evidence="7">
    <location>
        <begin position="176"/>
        <end position="185"/>
    </location>
</feature>
<dbReference type="Proteomes" id="UP001634394">
    <property type="component" value="Unassembled WGS sequence"/>
</dbReference>
<organism evidence="9 10">
    <name type="scientific">Sinanodonta woodiana</name>
    <name type="common">Chinese pond mussel</name>
    <name type="synonym">Anodonta woodiana</name>
    <dbReference type="NCBI Taxonomy" id="1069815"/>
    <lineage>
        <taxon>Eukaryota</taxon>
        <taxon>Metazoa</taxon>
        <taxon>Spiralia</taxon>
        <taxon>Lophotrochozoa</taxon>
        <taxon>Mollusca</taxon>
        <taxon>Bivalvia</taxon>
        <taxon>Autobranchia</taxon>
        <taxon>Heteroconchia</taxon>
        <taxon>Palaeoheterodonta</taxon>
        <taxon>Unionida</taxon>
        <taxon>Unionoidea</taxon>
        <taxon>Unionidae</taxon>
        <taxon>Unioninae</taxon>
        <taxon>Sinanodonta</taxon>
    </lineage>
</organism>
<reference evidence="9 10" key="1">
    <citation type="submission" date="2024-11" db="EMBL/GenBank/DDBJ databases">
        <title>Chromosome-level genome assembly of the freshwater bivalve Anodonta woodiana.</title>
        <authorList>
            <person name="Chen X."/>
        </authorList>
    </citation>
    <scope>NUCLEOTIDE SEQUENCE [LARGE SCALE GENOMIC DNA]</scope>
    <source>
        <strain evidence="9">MN2024</strain>
        <tissue evidence="9">Gills</tissue>
    </source>
</reference>
<evidence type="ECO:0000256" key="1">
    <source>
        <dbReference type="ARBA" id="ARBA00004123"/>
    </source>
</evidence>
<feature type="region of interest" description="Disordered" evidence="7">
    <location>
        <begin position="126"/>
        <end position="200"/>
    </location>
</feature>
<evidence type="ECO:0000256" key="7">
    <source>
        <dbReference type="SAM" id="MobiDB-lite"/>
    </source>
</evidence>
<dbReference type="PANTHER" id="PTHR45803">
    <property type="entry name" value="SOX100B"/>
    <property type="match status" value="1"/>
</dbReference>
<dbReference type="AlphaFoldDB" id="A0ABD3WV12"/>
<dbReference type="FunFam" id="1.10.30.10:FF:000004">
    <property type="entry name" value="Transcription factor SOX-10"/>
    <property type="match status" value="1"/>
</dbReference>
<evidence type="ECO:0000259" key="8">
    <source>
        <dbReference type="PROSITE" id="PS50118"/>
    </source>
</evidence>
<dbReference type="InterPro" id="IPR036910">
    <property type="entry name" value="HMG_box_dom_sf"/>
</dbReference>
<evidence type="ECO:0000256" key="4">
    <source>
        <dbReference type="ARBA" id="ARBA00023163"/>
    </source>
</evidence>
<name>A0ABD3WV12_SINWO</name>
<dbReference type="PANTHER" id="PTHR45803:SF10">
    <property type="entry name" value="HMG BOX DOMAIN-CONTAINING PROTEIN"/>
    <property type="match status" value="1"/>
</dbReference>
<keyword evidence="10" id="KW-1185">Reference proteome</keyword>
<evidence type="ECO:0000256" key="6">
    <source>
        <dbReference type="PROSITE-ProRule" id="PRU00267"/>
    </source>
</evidence>
<dbReference type="PROSITE" id="PS50118">
    <property type="entry name" value="HMG_BOX_2"/>
    <property type="match status" value="1"/>
</dbReference>
<keyword evidence="5 6" id="KW-0539">Nucleus</keyword>
<dbReference type="GO" id="GO:0005634">
    <property type="term" value="C:nucleus"/>
    <property type="evidence" value="ECO:0007669"/>
    <property type="project" value="UniProtKB-SubCell"/>
</dbReference>
<dbReference type="Gene3D" id="1.10.30.10">
    <property type="entry name" value="High mobility group box domain"/>
    <property type="match status" value="1"/>
</dbReference>
<feature type="compositionally biased region" description="Basic and acidic residues" evidence="7">
    <location>
        <begin position="14"/>
        <end position="29"/>
    </location>
</feature>
<dbReference type="InterPro" id="IPR022151">
    <property type="entry name" value="Sox_N"/>
</dbReference>
<dbReference type="SUPFAM" id="SSF47095">
    <property type="entry name" value="HMG-box"/>
    <property type="match status" value="1"/>
</dbReference>
<dbReference type="CDD" id="cd22031">
    <property type="entry name" value="HMG-box_SoxE"/>
    <property type="match status" value="1"/>
</dbReference>
<evidence type="ECO:0000256" key="2">
    <source>
        <dbReference type="ARBA" id="ARBA00023015"/>
    </source>
</evidence>
<feature type="DNA-binding region" description="HMG box" evidence="6">
    <location>
        <begin position="65"/>
        <end position="133"/>
    </location>
</feature>
<dbReference type="InterPro" id="IPR009071">
    <property type="entry name" value="HMG_box_dom"/>
</dbReference>
<dbReference type="GO" id="GO:0003677">
    <property type="term" value="F:DNA binding"/>
    <property type="evidence" value="ECO:0007669"/>
    <property type="project" value="UniProtKB-UniRule"/>
</dbReference>
<feature type="region of interest" description="Disordered" evidence="7">
    <location>
        <begin position="1"/>
        <end position="32"/>
    </location>
</feature>
<evidence type="ECO:0000313" key="10">
    <source>
        <dbReference type="Proteomes" id="UP001634394"/>
    </source>
</evidence>
<keyword evidence="3 6" id="KW-0238">DNA-binding</keyword>
<dbReference type="EMBL" id="JBJQND010000005">
    <property type="protein sequence ID" value="KAL3877306.1"/>
    <property type="molecule type" value="Genomic_DNA"/>
</dbReference>
<feature type="domain" description="HMG box" evidence="8">
    <location>
        <begin position="65"/>
        <end position="133"/>
    </location>
</feature>
<proteinExistence type="predicted"/>
<protein>
    <recommendedName>
        <fullName evidence="8">HMG box domain-containing protein</fullName>
    </recommendedName>
</protein>
<feature type="compositionally biased region" description="Polar residues" evidence="7">
    <location>
        <begin position="143"/>
        <end position="154"/>
    </location>
</feature>
<sequence length="462" mass="52156">MSDSESNHGALHSTEQEKKDGKENGDDRFSQQIQDVVAHVLKGYDWSLVPNPQRGTGGEKRKPYIKRPMNAFMVWAQAARRKFSGQYPDLHNAELSKTLGKLWRVLKEEEKKPFVEEAERLRLQHKKDYPDYKYQPRRRKPLKNSNNANDNPNTLPAGVMFEAHREDSPSQISDDSSDRSTKDSAHGSPTPPTSPDQQNLINMQNCLDEGPRGRMAPPAYFQTYPADYSRMNLNFGEDVVNMVDQFNYQELDQYMPASGAHLLPVTDMGHHQFSFDHGTTLPASAFSWSKCFRPSTESHPESSDVMNSNSDYGSNYKINSTPVFNVCRNVSSQHQNNSSTRFSNSLPNNSQSVMPNPSYQSNKRSSICKDAEKETGNYINLGPLNTCQQQQQLQHDFTFLDKFETSNVSPSRYGIDSELQDLSYFGKNQNSHALPKHSSSSLSTSSNVGMTRSIFNPITATV</sequence>
<comment type="subcellular location">
    <subcellularLocation>
        <location evidence="1">Nucleus</location>
    </subcellularLocation>
</comment>
<dbReference type="Pfam" id="PF00505">
    <property type="entry name" value="HMG_box"/>
    <property type="match status" value="1"/>
</dbReference>